<comment type="subcellular location">
    <subcellularLocation>
        <location evidence="8">Cell inner membrane</location>
        <topology evidence="8">Multi-pass membrane protein</topology>
    </subcellularLocation>
    <subcellularLocation>
        <location evidence="1">Cell membrane</location>
        <topology evidence="1">Multi-pass membrane protein</topology>
    </subcellularLocation>
</comment>
<evidence type="ECO:0000256" key="8">
    <source>
        <dbReference type="RuleBase" id="RU363064"/>
    </source>
</evidence>
<evidence type="ECO:0000313" key="9">
    <source>
        <dbReference type="EMBL" id="MDZ5762053.1"/>
    </source>
</evidence>
<feature type="transmembrane region" description="Helical" evidence="8">
    <location>
        <begin position="380"/>
        <end position="399"/>
    </location>
</feature>
<feature type="transmembrane region" description="Helical" evidence="8">
    <location>
        <begin position="348"/>
        <end position="368"/>
    </location>
</feature>
<keyword evidence="5 8" id="KW-0812">Transmembrane</keyword>
<feature type="transmembrane region" description="Helical" evidence="8">
    <location>
        <begin position="245"/>
        <end position="263"/>
    </location>
</feature>
<keyword evidence="8" id="KW-0997">Cell inner membrane</keyword>
<feature type="transmembrane region" description="Helical" evidence="8">
    <location>
        <begin position="212"/>
        <end position="233"/>
    </location>
</feature>
<evidence type="ECO:0000256" key="7">
    <source>
        <dbReference type="ARBA" id="ARBA00023136"/>
    </source>
</evidence>
<feature type="transmembrane region" description="Helical" evidence="8">
    <location>
        <begin position="147"/>
        <end position="170"/>
    </location>
</feature>
<keyword evidence="10" id="KW-1185">Reference proteome</keyword>
<dbReference type="PRINTS" id="PR00175">
    <property type="entry name" value="NAALASMPORT"/>
</dbReference>
<reference evidence="9 10" key="1">
    <citation type="submission" date="2023-02" db="EMBL/GenBank/DDBJ databases">
        <title>Host association and intracellularity evolved multiple times independently in the Rickettsiales.</title>
        <authorList>
            <person name="Castelli M."/>
            <person name="Nardi T."/>
            <person name="Gammuto L."/>
            <person name="Bellinzona G."/>
            <person name="Sabaneyeva E."/>
            <person name="Potekhin A."/>
            <person name="Serra V."/>
            <person name="Petroni G."/>
            <person name="Sassera D."/>
        </authorList>
    </citation>
    <scope>NUCLEOTIDE SEQUENCE [LARGE SCALE GENOMIC DNA]</scope>
    <source>
        <strain evidence="9 10">BOD18</strain>
    </source>
</reference>
<feature type="transmembrane region" description="Helical" evidence="8">
    <location>
        <begin position="405"/>
        <end position="424"/>
    </location>
</feature>
<gene>
    <name evidence="9" type="ORF">Cyrtocomes_00419</name>
</gene>
<feature type="transmembrane region" description="Helical" evidence="8">
    <location>
        <begin position="299"/>
        <end position="324"/>
    </location>
</feature>
<evidence type="ECO:0000313" key="10">
    <source>
        <dbReference type="Proteomes" id="UP001293791"/>
    </source>
</evidence>
<evidence type="ECO:0000256" key="4">
    <source>
        <dbReference type="ARBA" id="ARBA00022475"/>
    </source>
</evidence>
<keyword evidence="4" id="KW-1003">Cell membrane</keyword>
<comment type="caution">
    <text evidence="9">The sequence shown here is derived from an EMBL/GenBank/DDBJ whole genome shotgun (WGS) entry which is preliminary data.</text>
</comment>
<dbReference type="Pfam" id="PF01235">
    <property type="entry name" value="Na_Ala_symp"/>
    <property type="match status" value="1"/>
</dbReference>
<keyword evidence="3 8" id="KW-0813">Transport</keyword>
<feature type="transmembrane region" description="Helical" evidence="8">
    <location>
        <begin position="182"/>
        <end position="200"/>
    </location>
</feature>
<accession>A0ABU5L7E9</accession>
<dbReference type="PANTHER" id="PTHR30330:SF3">
    <property type="entry name" value="TRANSCRIPTIONAL REGULATOR, LRP FAMILY"/>
    <property type="match status" value="1"/>
</dbReference>
<dbReference type="Proteomes" id="UP001293791">
    <property type="component" value="Unassembled WGS sequence"/>
</dbReference>
<name>A0ABU5L7E9_9RICK</name>
<evidence type="ECO:0000256" key="1">
    <source>
        <dbReference type="ARBA" id="ARBA00004651"/>
    </source>
</evidence>
<protein>
    <submittedName>
        <fullName evidence="9">Amino acid carrier protein</fullName>
    </submittedName>
</protein>
<evidence type="ECO:0000256" key="2">
    <source>
        <dbReference type="ARBA" id="ARBA00009261"/>
    </source>
</evidence>
<keyword evidence="8" id="KW-0769">Symport</keyword>
<proteinExistence type="inferred from homology"/>
<evidence type="ECO:0000256" key="3">
    <source>
        <dbReference type="ARBA" id="ARBA00022448"/>
    </source>
</evidence>
<sequence length="433" mass="47815">MSHITNVLEFLDYIIWSYIGLLIMISSGIYFTIKSNFYQFRVLFNARKHIKEVLSLAKTKDDGIHPLKLYFTSVGGMVGLGNIVAVATTITIGGPGSLIWLWIASMCGTLIKYSEIYLGIKYRVKTGRGSYDGGPMYFLKEAFKSRALPIISCVLLCIYGAEIYQFTVLADVIAGSFMVNKTLVVVLLIIIVFFTALGGVKRVANICTTLMPFFMMSYVLVGLYIICLNYQVIPSILKSVLTSAFTGHGAVGGFAGSTLLYAMHYGVSRAVYSGDIGIGYDSIVNSETRLRNPETQSKIAIFSLFSDTMICTISIMIILVTGVWKQDVSKVSDYMIMALSNYIPNAELFLSLLVFIAAFTTIVGYLAVGIKCAKYLSPRFGKIVYILYSITVFFIFSSYDQNTALLVMSVSGGMLMMLNISGVLKLRNVIEFK</sequence>
<dbReference type="Gene3D" id="1.20.1740.10">
    <property type="entry name" value="Amino acid/polyamine transporter I"/>
    <property type="match status" value="1"/>
</dbReference>
<feature type="transmembrane region" description="Helical" evidence="8">
    <location>
        <begin position="99"/>
        <end position="120"/>
    </location>
</feature>
<dbReference type="RefSeq" id="WP_322497540.1">
    <property type="nucleotide sequence ID" value="NZ_JARGYT010000017.1"/>
</dbReference>
<feature type="transmembrane region" description="Helical" evidence="8">
    <location>
        <begin position="13"/>
        <end position="33"/>
    </location>
</feature>
<dbReference type="PANTHER" id="PTHR30330">
    <property type="entry name" value="AGSS FAMILY TRANSPORTER, SODIUM-ALANINE"/>
    <property type="match status" value="1"/>
</dbReference>
<dbReference type="InterPro" id="IPR001463">
    <property type="entry name" value="Na/Ala_symport"/>
</dbReference>
<evidence type="ECO:0000256" key="5">
    <source>
        <dbReference type="ARBA" id="ARBA00022692"/>
    </source>
</evidence>
<organism evidence="9 10">
    <name type="scientific">Candidatus Cyrtobacter comes</name>
    <dbReference type="NCBI Taxonomy" id="675776"/>
    <lineage>
        <taxon>Bacteria</taxon>
        <taxon>Pseudomonadati</taxon>
        <taxon>Pseudomonadota</taxon>
        <taxon>Alphaproteobacteria</taxon>
        <taxon>Rickettsiales</taxon>
        <taxon>Candidatus Midichloriaceae</taxon>
        <taxon>Candidatus Cyrtobacter</taxon>
    </lineage>
</organism>
<comment type="similarity">
    <text evidence="2 8">Belongs to the alanine or glycine:cation symporter (AGCS) (TC 2.A.25) family.</text>
</comment>
<dbReference type="EMBL" id="JARGYT010000017">
    <property type="protein sequence ID" value="MDZ5762053.1"/>
    <property type="molecule type" value="Genomic_DNA"/>
</dbReference>
<dbReference type="NCBIfam" id="TIGR00835">
    <property type="entry name" value="agcS"/>
    <property type="match status" value="1"/>
</dbReference>
<evidence type="ECO:0000256" key="6">
    <source>
        <dbReference type="ARBA" id="ARBA00022989"/>
    </source>
</evidence>
<keyword evidence="7 8" id="KW-0472">Membrane</keyword>
<keyword evidence="6 8" id="KW-1133">Transmembrane helix</keyword>
<feature type="transmembrane region" description="Helical" evidence="8">
    <location>
        <begin position="69"/>
        <end position="93"/>
    </location>
</feature>